<organism evidence="1 2">
    <name type="scientific">Ophiobolus disseminans</name>
    <dbReference type="NCBI Taxonomy" id="1469910"/>
    <lineage>
        <taxon>Eukaryota</taxon>
        <taxon>Fungi</taxon>
        <taxon>Dikarya</taxon>
        <taxon>Ascomycota</taxon>
        <taxon>Pezizomycotina</taxon>
        <taxon>Dothideomycetes</taxon>
        <taxon>Pleosporomycetidae</taxon>
        <taxon>Pleosporales</taxon>
        <taxon>Pleosporineae</taxon>
        <taxon>Phaeosphaeriaceae</taxon>
        <taxon>Ophiobolus</taxon>
    </lineage>
</organism>
<keyword evidence="2" id="KW-1185">Reference proteome</keyword>
<dbReference type="Proteomes" id="UP000799424">
    <property type="component" value="Unassembled WGS sequence"/>
</dbReference>
<dbReference type="OrthoDB" id="5055014at2759"/>
<name>A0A6A7AKS7_9PLEO</name>
<proteinExistence type="predicted"/>
<dbReference type="AlphaFoldDB" id="A0A6A7AKS7"/>
<gene>
    <name evidence="1" type="ORF">CC86DRAFT_399911</name>
</gene>
<accession>A0A6A7AKS7</accession>
<sequence>MITFDIHAEELDQHKFNDEGYSTMIGHTCLDSTETDLQTRPLRISPSSSTSSSAVEDDHAVLVAKKADGLSCSTQNDNDLLCVPLEDDFVDSLCWSNDPGHLALETYFDPKKPSLAGDFQVDGLRPVIREDHDRHRFILMDNKNRFYVWTEWDGRLFWVRHAEIEHLTTVEEKVEFILGTLGYLEVEPVYHTKHPADDPELETIRKAFPKYRI</sequence>
<dbReference type="EMBL" id="MU006216">
    <property type="protein sequence ID" value="KAF2833279.1"/>
    <property type="molecule type" value="Genomic_DNA"/>
</dbReference>
<evidence type="ECO:0000313" key="1">
    <source>
        <dbReference type="EMBL" id="KAF2833279.1"/>
    </source>
</evidence>
<reference evidence="1" key="1">
    <citation type="journal article" date="2020" name="Stud. Mycol.">
        <title>101 Dothideomycetes genomes: a test case for predicting lifestyles and emergence of pathogens.</title>
        <authorList>
            <person name="Haridas S."/>
            <person name="Albert R."/>
            <person name="Binder M."/>
            <person name="Bloem J."/>
            <person name="Labutti K."/>
            <person name="Salamov A."/>
            <person name="Andreopoulos B."/>
            <person name="Baker S."/>
            <person name="Barry K."/>
            <person name="Bills G."/>
            <person name="Bluhm B."/>
            <person name="Cannon C."/>
            <person name="Castanera R."/>
            <person name="Culley D."/>
            <person name="Daum C."/>
            <person name="Ezra D."/>
            <person name="Gonzalez J."/>
            <person name="Henrissat B."/>
            <person name="Kuo A."/>
            <person name="Liang C."/>
            <person name="Lipzen A."/>
            <person name="Lutzoni F."/>
            <person name="Magnuson J."/>
            <person name="Mondo S."/>
            <person name="Nolan M."/>
            <person name="Ohm R."/>
            <person name="Pangilinan J."/>
            <person name="Park H.-J."/>
            <person name="Ramirez L."/>
            <person name="Alfaro M."/>
            <person name="Sun H."/>
            <person name="Tritt A."/>
            <person name="Yoshinaga Y."/>
            <person name="Zwiers L.-H."/>
            <person name="Turgeon B."/>
            <person name="Goodwin S."/>
            <person name="Spatafora J."/>
            <person name="Crous P."/>
            <person name="Grigoriev I."/>
        </authorList>
    </citation>
    <scope>NUCLEOTIDE SEQUENCE</scope>
    <source>
        <strain evidence="1">CBS 113818</strain>
    </source>
</reference>
<evidence type="ECO:0000313" key="2">
    <source>
        <dbReference type="Proteomes" id="UP000799424"/>
    </source>
</evidence>
<protein>
    <submittedName>
        <fullName evidence="1">Uncharacterized protein</fullName>
    </submittedName>
</protein>